<dbReference type="KEGG" id="pht:BLM14_24350"/>
<dbReference type="Proteomes" id="UP000232163">
    <property type="component" value="Unassembled WGS sequence"/>
</dbReference>
<evidence type="ECO:0000313" key="2">
    <source>
        <dbReference type="Proteomes" id="UP000232163"/>
    </source>
</evidence>
<name>A0A2N9VPB4_9HYPH</name>
<comment type="caution">
    <text evidence="1">The sequence shown here is derived from an EMBL/GenBank/DDBJ whole genome shotgun (WGS) entry which is preliminary data.</text>
</comment>
<keyword evidence="2" id="KW-1185">Reference proteome</keyword>
<dbReference type="EMBL" id="MZMT01000062">
    <property type="protein sequence ID" value="PIO41332.1"/>
    <property type="molecule type" value="Genomic_DNA"/>
</dbReference>
<reference evidence="2" key="1">
    <citation type="journal article" date="2017" name="Int J Environ Stud">
        <title>Does the Miocene-Pliocene relict legume Oxytropis triphylla form nitrogen-fixing nodules with a combination of bacterial strains?</title>
        <authorList>
            <person name="Safronova V."/>
            <person name="Belimov A."/>
            <person name="Sazanova A."/>
            <person name="Kuznetsova I."/>
            <person name="Popova J."/>
            <person name="Andronov E."/>
            <person name="Verkhozina A."/>
            <person name="Tikhonovich I."/>
        </authorList>
    </citation>
    <scope>NUCLEOTIDE SEQUENCE [LARGE SCALE GENOMIC DNA]</scope>
    <source>
        <strain evidence="2">Tri-38</strain>
    </source>
</reference>
<dbReference type="AlphaFoldDB" id="A0A2N9VPB4"/>
<accession>A0A2N9VPB4</accession>
<dbReference type="RefSeq" id="WP_100002651.1">
    <property type="nucleotide sequence ID" value="NZ_CP017942.1"/>
</dbReference>
<dbReference type="OrthoDB" id="8116539at2"/>
<protein>
    <submittedName>
        <fullName evidence="1">Uncharacterized protein</fullName>
    </submittedName>
</protein>
<proteinExistence type="predicted"/>
<gene>
    <name evidence="1" type="ORF">B5P45_28480</name>
</gene>
<organism evidence="1 2">
    <name type="scientific">Phyllobacterium zundukense</name>
    <dbReference type="NCBI Taxonomy" id="1867719"/>
    <lineage>
        <taxon>Bacteria</taxon>
        <taxon>Pseudomonadati</taxon>
        <taxon>Pseudomonadota</taxon>
        <taxon>Alphaproteobacteria</taxon>
        <taxon>Hyphomicrobiales</taxon>
        <taxon>Phyllobacteriaceae</taxon>
        <taxon>Phyllobacterium</taxon>
    </lineage>
</organism>
<sequence>MAEINRFSKAAVAAQVRDAAWLAHIKPIRRQMSFSQGKALVHQIFDDAEVARPFVKCLPAHHRTRGFTTQEHEIFLQDTTWDDTVIQCASELLLGSVNTQTISNRDSVGYEELENYLHLATCYTGMNRYTLDAYAAELSAIAGLNVRPRLTIGQTHSSWAEVKPGDRLYETAIGTGCRLYKRYGEPQPLRDA</sequence>
<evidence type="ECO:0000313" key="1">
    <source>
        <dbReference type="EMBL" id="PIO41332.1"/>
    </source>
</evidence>